<keyword evidence="1 4" id="KW-0645">Protease</keyword>
<dbReference type="GO" id="GO:0008233">
    <property type="term" value="F:peptidase activity"/>
    <property type="evidence" value="ECO:0007669"/>
    <property type="project" value="UniProtKB-KW"/>
</dbReference>
<dbReference type="Gene3D" id="2.40.70.10">
    <property type="entry name" value="Acid Proteases"/>
    <property type="match status" value="1"/>
</dbReference>
<dbReference type="AlphaFoldDB" id="A0A8K0N4P7"/>
<keyword evidence="5" id="KW-1185">Reference proteome</keyword>
<dbReference type="InterPro" id="IPR032799">
    <property type="entry name" value="TAXi_C"/>
</dbReference>
<evidence type="ECO:0000313" key="4">
    <source>
        <dbReference type="EMBL" id="KAG1354351.1"/>
    </source>
</evidence>
<dbReference type="OrthoDB" id="2747330at2759"/>
<dbReference type="InterPro" id="IPR021109">
    <property type="entry name" value="Peptidase_aspartic_dom_sf"/>
</dbReference>
<dbReference type="InterPro" id="IPR033121">
    <property type="entry name" value="PEPTIDASE_A1"/>
</dbReference>
<dbReference type="InterPro" id="IPR051708">
    <property type="entry name" value="Plant_Aspart_Prot_A1"/>
</dbReference>
<reference evidence="4" key="2">
    <citation type="submission" date="2019-07" db="EMBL/GenBank/DDBJ databases">
        <authorList>
            <person name="Yang Y."/>
            <person name="Bocs S."/>
            <person name="Baudouin L."/>
        </authorList>
    </citation>
    <scope>NUCLEOTIDE SEQUENCE</scope>
    <source>
        <tissue evidence="4">Spear leaf of Hainan Tall coconut</tissue>
    </source>
</reference>
<feature type="domain" description="Peptidase A1" evidence="3">
    <location>
        <begin position="1"/>
        <end position="139"/>
    </location>
</feature>
<dbReference type="PROSITE" id="PS51767">
    <property type="entry name" value="PEPTIDASE_A1"/>
    <property type="match status" value="1"/>
</dbReference>
<dbReference type="EMBL" id="CM017878">
    <property type="protein sequence ID" value="KAG1354351.1"/>
    <property type="molecule type" value="Genomic_DNA"/>
</dbReference>
<name>A0A8K0N4P7_COCNU</name>
<evidence type="ECO:0000259" key="3">
    <source>
        <dbReference type="PROSITE" id="PS51767"/>
    </source>
</evidence>
<organism evidence="4 5">
    <name type="scientific">Cocos nucifera</name>
    <name type="common">Coconut palm</name>
    <dbReference type="NCBI Taxonomy" id="13894"/>
    <lineage>
        <taxon>Eukaryota</taxon>
        <taxon>Viridiplantae</taxon>
        <taxon>Streptophyta</taxon>
        <taxon>Embryophyta</taxon>
        <taxon>Tracheophyta</taxon>
        <taxon>Spermatophyta</taxon>
        <taxon>Magnoliopsida</taxon>
        <taxon>Liliopsida</taxon>
        <taxon>Arecaceae</taxon>
        <taxon>Arecoideae</taxon>
        <taxon>Cocoseae</taxon>
        <taxon>Attaleinae</taxon>
        <taxon>Cocos</taxon>
    </lineage>
</organism>
<evidence type="ECO:0000256" key="1">
    <source>
        <dbReference type="ARBA" id="ARBA00022670"/>
    </source>
</evidence>
<proteinExistence type="predicted"/>
<gene>
    <name evidence="4" type="ORF">COCNU_07G004630</name>
</gene>
<evidence type="ECO:0000256" key="2">
    <source>
        <dbReference type="ARBA" id="ARBA00022801"/>
    </source>
</evidence>
<dbReference type="PANTHER" id="PTHR47967">
    <property type="entry name" value="OS07G0603500 PROTEIN-RELATED"/>
    <property type="match status" value="1"/>
</dbReference>
<dbReference type="SUPFAM" id="SSF50630">
    <property type="entry name" value="Acid proteases"/>
    <property type="match status" value="1"/>
</dbReference>
<dbReference type="Proteomes" id="UP000797356">
    <property type="component" value="Chromosome 7"/>
</dbReference>
<protein>
    <submittedName>
        <fullName evidence="4">Putative Aspartyl protease family protein 2</fullName>
    </submittedName>
</protein>
<keyword evidence="2" id="KW-0378">Hydrolase</keyword>
<sequence>MDTFYYVELMGISVEGFRMVEVLAADLQLDLAIGKEGVIVDSGTSVTQLVRPAYAMPGDAFKVGAMELRAASGGFSLFDMCYNIIEKMGVKVPTMVMHLDSRVSMPLLAENYLIPMDTKGTFYFAFVGTGGGMSIIDNI</sequence>
<comment type="caution">
    <text evidence="4">The sequence shown here is derived from an EMBL/GenBank/DDBJ whole genome shotgun (WGS) entry which is preliminary data.</text>
</comment>
<evidence type="ECO:0000313" key="5">
    <source>
        <dbReference type="Proteomes" id="UP000797356"/>
    </source>
</evidence>
<dbReference type="GO" id="GO:0006508">
    <property type="term" value="P:proteolysis"/>
    <property type="evidence" value="ECO:0007669"/>
    <property type="project" value="UniProtKB-KW"/>
</dbReference>
<reference evidence="4" key="1">
    <citation type="journal article" date="2017" name="Gigascience">
        <title>The genome draft of coconut (Cocos nucifera).</title>
        <authorList>
            <person name="Xiao Y."/>
            <person name="Xu P."/>
            <person name="Fan H."/>
            <person name="Baudouin L."/>
            <person name="Xia W."/>
            <person name="Bocs S."/>
            <person name="Xu J."/>
            <person name="Li Q."/>
            <person name="Guo A."/>
            <person name="Zhou L."/>
            <person name="Li J."/>
            <person name="Wu Y."/>
            <person name="Ma Z."/>
            <person name="Armero A."/>
            <person name="Issali A.E."/>
            <person name="Liu N."/>
            <person name="Peng M."/>
            <person name="Yang Y."/>
        </authorList>
    </citation>
    <scope>NUCLEOTIDE SEQUENCE</scope>
    <source>
        <tissue evidence="4">Spear leaf of Hainan Tall coconut</tissue>
    </source>
</reference>
<dbReference type="Pfam" id="PF14541">
    <property type="entry name" value="TAXi_C"/>
    <property type="match status" value="1"/>
</dbReference>
<dbReference type="PANTHER" id="PTHR47967:SF60">
    <property type="entry name" value="PROTEIN ASPARTIC PROTEASE IN GUARD CELL 1-LIKE"/>
    <property type="match status" value="1"/>
</dbReference>
<accession>A0A8K0N4P7</accession>